<proteinExistence type="inferred from homology"/>
<feature type="binding site" evidence="7">
    <location>
        <position position="32"/>
    </location>
    <ligand>
        <name>S-adenosyl-L-methionine</name>
        <dbReference type="ChEBI" id="CHEBI:59789"/>
    </ligand>
</feature>
<feature type="binding site" evidence="7">
    <location>
        <position position="80"/>
    </location>
    <ligand>
        <name>S-adenosyl-L-methionine</name>
        <dbReference type="ChEBI" id="CHEBI:59789"/>
    </ligand>
</feature>
<evidence type="ECO:0000256" key="1">
    <source>
        <dbReference type="ARBA" id="ARBA00022552"/>
    </source>
</evidence>
<dbReference type="InterPro" id="IPR020598">
    <property type="entry name" value="rRNA_Ade_methylase_Trfase_N"/>
</dbReference>
<feature type="domain" description="Ribosomal RNA adenine methylase transferase N-terminal" evidence="9">
    <location>
        <begin position="39"/>
        <end position="208"/>
    </location>
</feature>
<keyword evidence="2 7" id="KW-0489">Methyltransferase</keyword>
<dbReference type="Gene3D" id="3.40.50.150">
    <property type="entry name" value="Vaccinia Virus protein VP39"/>
    <property type="match status" value="1"/>
</dbReference>
<gene>
    <name evidence="10" type="ORF">NDN08_002310</name>
</gene>
<reference evidence="10 11" key="1">
    <citation type="journal article" date="2023" name="Nat. Commun.">
        <title>Origin of minicircular mitochondrial genomes in red algae.</title>
        <authorList>
            <person name="Lee Y."/>
            <person name="Cho C.H."/>
            <person name="Lee Y.M."/>
            <person name="Park S.I."/>
            <person name="Yang J.H."/>
            <person name="West J.A."/>
            <person name="Bhattacharya D."/>
            <person name="Yoon H.S."/>
        </authorList>
    </citation>
    <scope>NUCLEOTIDE SEQUENCE [LARGE SCALE GENOMIC DNA]</scope>
    <source>
        <strain evidence="10 11">CCMP1338</strain>
        <tissue evidence="10">Whole cell</tissue>
    </source>
</reference>
<keyword evidence="4 7" id="KW-0949">S-adenosyl-L-methionine</keyword>
<dbReference type="SUPFAM" id="SSF53335">
    <property type="entry name" value="S-adenosyl-L-methionine-dependent methyltransferases"/>
    <property type="match status" value="1"/>
</dbReference>
<feature type="binding site" evidence="7">
    <location>
        <position position="59"/>
    </location>
    <ligand>
        <name>S-adenosyl-L-methionine</name>
        <dbReference type="ChEBI" id="CHEBI:59789"/>
    </ligand>
</feature>
<dbReference type="SMART" id="SM00650">
    <property type="entry name" value="rADc"/>
    <property type="match status" value="1"/>
</dbReference>
<evidence type="ECO:0000256" key="2">
    <source>
        <dbReference type="ARBA" id="ARBA00022603"/>
    </source>
</evidence>
<feature type="binding site" evidence="7">
    <location>
        <position position="123"/>
    </location>
    <ligand>
        <name>S-adenosyl-L-methionine</name>
        <dbReference type="ChEBI" id="CHEBI:59789"/>
    </ligand>
</feature>
<dbReference type="InterPro" id="IPR020596">
    <property type="entry name" value="rRNA_Ade_Mease_Trfase_CS"/>
</dbReference>
<dbReference type="Gene3D" id="1.10.8.480">
    <property type="match status" value="1"/>
</dbReference>
<evidence type="ECO:0000256" key="7">
    <source>
        <dbReference type="PROSITE-ProRule" id="PRU01026"/>
    </source>
</evidence>
<evidence type="ECO:0000256" key="4">
    <source>
        <dbReference type="ARBA" id="ARBA00022691"/>
    </source>
</evidence>
<evidence type="ECO:0000256" key="5">
    <source>
        <dbReference type="ARBA" id="ARBA00022884"/>
    </source>
</evidence>
<keyword evidence="1 8" id="KW-0698">rRNA processing</keyword>
<evidence type="ECO:0000256" key="6">
    <source>
        <dbReference type="ARBA" id="ARBA00061109"/>
    </source>
</evidence>
<comment type="caution">
    <text evidence="10">The sequence shown here is derived from an EMBL/GenBank/DDBJ whole genome shotgun (WGS) entry which is preliminary data.</text>
</comment>
<feature type="binding site" evidence="7">
    <location>
        <position position="108"/>
    </location>
    <ligand>
        <name>S-adenosyl-L-methionine</name>
        <dbReference type="ChEBI" id="CHEBI:59789"/>
    </ligand>
</feature>
<evidence type="ECO:0000259" key="9">
    <source>
        <dbReference type="SMART" id="SM00650"/>
    </source>
</evidence>
<organism evidence="10 11">
    <name type="scientific">Rhodosorus marinus</name>
    <dbReference type="NCBI Taxonomy" id="101924"/>
    <lineage>
        <taxon>Eukaryota</taxon>
        <taxon>Rhodophyta</taxon>
        <taxon>Stylonematophyceae</taxon>
        <taxon>Stylonematales</taxon>
        <taxon>Stylonemataceae</taxon>
        <taxon>Rhodosorus</taxon>
    </lineage>
</organism>
<dbReference type="GO" id="GO:0003723">
    <property type="term" value="F:RNA binding"/>
    <property type="evidence" value="ECO:0007669"/>
    <property type="project" value="UniProtKB-UniRule"/>
</dbReference>
<accession>A0AAV8UTC8</accession>
<dbReference type="EC" id="2.1.1.-" evidence="8"/>
<comment type="similarity">
    <text evidence="6 7 8">Belongs to the class I-like SAM-binding methyltransferase superfamily. rRNA adenine N(6)-methyltransferase family.</text>
</comment>
<dbReference type="CDD" id="cd02440">
    <property type="entry name" value="AdoMet_MTases"/>
    <property type="match status" value="1"/>
</dbReference>
<dbReference type="FunFam" id="3.40.50.150:FF:000007">
    <property type="entry name" value="rRNA adenine N(6)-methyltransferase"/>
    <property type="match status" value="1"/>
</dbReference>
<evidence type="ECO:0000256" key="8">
    <source>
        <dbReference type="RuleBase" id="RU362106"/>
    </source>
</evidence>
<dbReference type="NCBIfam" id="TIGR00755">
    <property type="entry name" value="ksgA"/>
    <property type="match status" value="1"/>
</dbReference>
<keyword evidence="11" id="KW-1185">Reference proteome</keyword>
<evidence type="ECO:0000313" key="11">
    <source>
        <dbReference type="Proteomes" id="UP001157974"/>
    </source>
</evidence>
<evidence type="ECO:0000256" key="3">
    <source>
        <dbReference type="ARBA" id="ARBA00022679"/>
    </source>
</evidence>
<protein>
    <recommendedName>
        <fullName evidence="8">rRNA adenine N(6)-methyltransferase</fullName>
        <ecNumber evidence="8">2.1.1.-</ecNumber>
    </recommendedName>
</protein>
<feature type="binding site" evidence="7">
    <location>
        <position position="34"/>
    </location>
    <ligand>
        <name>S-adenosyl-L-methionine</name>
        <dbReference type="ChEBI" id="CHEBI:59789"/>
    </ligand>
</feature>
<dbReference type="InterPro" id="IPR011530">
    <property type="entry name" value="rRNA_adenine_dimethylase"/>
</dbReference>
<sequence length="346" mass="38978">MPKEKKRRVHSRNANKLGKHQGFELKKTYGQHLLKNPLIVQTIVDKAAIRSSDVVLEIGPGTGNLTLKLLDVCKKVIAVEYDPRMVVELQKRIQGLDTSHKLNLIHSDFLKVETPKFDVCVANIPYQISSPLLMKLLAHRLHFRYAVIMFQREFAMRLVAKPGDELYCRLSINTQLLAKVDHLLAVGKNNFRPPPKVDSSVVRIEPKNPQPQINFLEWDGLVRLCFQRKHKMLRAIFKHKSVLKLLEANTATVNALVNADPSSVLLREENDDMLIDEREVTTSAGAEAGQDNDATMELDESSRSIKDKVMAVLAKTGFAETRAAKMGIADFLALLLAFNEANIHFS</sequence>
<dbReference type="GO" id="GO:0000179">
    <property type="term" value="F:rRNA (adenine-N6,N6-)-dimethyltransferase activity"/>
    <property type="evidence" value="ECO:0007669"/>
    <property type="project" value="UniProtKB-UniRule"/>
</dbReference>
<dbReference type="InterPro" id="IPR001737">
    <property type="entry name" value="KsgA/Erm"/>
</dbReference>
<dbReference type="AlphaFoldDB" id="A0AAV8UTC8"/>
<dbReference type="InterPro" id="IPR029063">
    <property type="entry name" value="SAM-dependent_MTases_sf"/>
</dbReference>
<keyword evidence="5 7" id="KW-0694">RNA-binding</keyword>
<dbReference type="Proteomes" id="UP001157974">
    <property type="component" value="Unassembled WGS sequence"/>
</dbReference>
<dbReference type="EMBL" id="JAMWBK010000004">
    <property type="protein sequence ID" value="KAJ8905805.1"/>
    <property type="molecule type" value="Genomic_DNA"/>
</dbReference>
<dbReference type="PANTHER" id="PTHR11727:SF7">
    <property type="entry name" value="DIMETHYLADENOSINE TRANSFERASE-RELATED"/>
    <property type="match status" value="1"/>
</dbReference>
<name>A0AAV8UTC8_9RHOD</name>
<evidence type="ECO:0000313" key="10">
    <source>
        <dbReference type="EMBL" id="KAJ8905805.1"/>
    </source>
</evidence>
<keyword evidence="3 7" id="KW-0808">Transferase</keyword>
<dbReference type="Pfam" id="PF00398">
    <property type="entry name" value="RrnaAD"/>
    <property type="match status" value="1"/>
</dbReference>
<dbReference type="PROSITE" id="PS01131">
    <property type="entry name" value="RRNA_A_DIMETH"/>
    <property type="match status" value="1"/>
</dbReference>
<dbReference type="PANTHER" id="PTHR11727">
    <property type="entry name" value="DIMETHYLADENOSINE TRANSFERASE"/>
    <property type="match status" value="1"/>
</dbReference>
<dbReference type="PROSITE" id="PS51689">
    <property type="entry name" value="SAM_RNA_A_N6_MT"/>
    <property type="match status" value="1"/>
</dbReference>